<accession>A0A0A8Z0C7</accession>
<dbReference type="EMBL" id="GBRH01265026">
    <property type="protein sequence ID" value="JAD32869.1"/>
    <property type="molecule type" value="Transcribed_RNA"/>
</dbReference>
<name>A0A0A8Z0C7_ARUDO</name>
<organism evidence="1">
    <name type="scientific">Arundo donax</name>
    <name type="common">Giant reed</name>
    <name type="synonym">Donax arundinaceus</name>
    <dbReference type="NCBI Taxonomy" id="35708"/>
    <lineage>
        <taxon>Eukaryota</taxon>
        <taxon>Viridiplantae</taxon>
        <taxon>Streptophyta</taxon>
        <taxon>Embryophyta</taxon>
        <taxon>Tracheophyta</taxon>
        <taxon>Spermatophyta</taxon>
        <taxon>Magnoliopsida</taxon>
        <taxon>Liliopsida</taxon>
        <taxon>Poales</taxon>
        <taxon>Poaceae</taxon>
        <taxon>PACMAD clade</taxon>
        <taxon>Arundinoideae</taxon>
        <taxon>Arundineae</taxon>
        <taxon>Arundo</taxon>
    </lineage>
</organism>
<reference evidence="1" key="1">
    <citation type="submission" date="2014-09" db="EMBL/GenBank/DDBJ databases">
        <authorList>
            <person name="Magalhaes I.L.F."/>
            <person name="Oliveira U."/>
            <person name="Santos F.R."/>
            <person name="Vidigal T.H.D.A."/>
            <person name="Brescovit A.D."/>
            <person name="Santos A.J."/>
        </authorList>
    </citation>
    <scope>NUCLEOTIDE SEQUENCE</scope>
    <source>
        <tissue evidence="1">Shoot tissue taken approximately 20 cm above the soil surface</tissue>
    </source>
</reference>
<evidence type="ECO:0000313" key="1">
    <source>
        <dbReference type="EMBL" id="JAD32869.1"/>
    </source>
</evidence>
<protein>
    <submittedName>
        <fullName evidence="1">Uncharacterized protein</fullName>
    </submittedName>
</protein>
<dbReference type="AlphaFoldDB" id="A0A0A8Z0C7"/>
<reference evidence="1" key="2">
    <citation type="journal article" date="2015" name="Data Brief">
        <title>Shoot transcriptome of the giant reed, Arundo donax.</title>
        <authorList>
            <person name="Barrero R.A."/>
            <person name="Guerrero F.D."/>
            <person name="Moolhuijzen P."/>
            <person name="Goolsby J.A."/>
            <person name="Tidwell J."/>
            <person name="Bellgard S.E."/>
            <person name="Bellgard M.I."/>
        </authorList>
    </citation>
    <scope>NUCLEOTIDE SEQUENCE</scope>
    <source>
        <tissue evidence="1">Shoot tissue taken approximately 20 cm above the soil surface</tissue>
    </source>
</reference>
<proteinExistence type="predicted"/>
<sequence length="31" mass="3621">MNITKRNFHFYFSDHGKGSKDQIADRVTHLG</sequence>